<feature type="compositionally biased region" description="Polar residues" evidence="7">
    <location>
        <begin position="3644"/>
        <end position="3656"/>
    </location>
</feature>
<feature type="coiled-coil region" evidence="6">
    <location>
        <begin position="2237"/>
        <end position="2268"/>
    </location>
</feature>
<evidence type="ECO:0000256" key="3">
    <source>
        <dbReference type="ARBA" id="ARBA00022737"/>
    </source>
</evidence>
<dbReference type="GO" id="GO:0031965">
    <property type="term" value="C:nuclear membrane"/>
    <property type="evidence" value="ECO:0007669"/>
    <property type="project" value="UniProtKB-SubCell"/>
</dbReference>
<dbReference type="OMA" id="WIEYESS"/>
<accession>A0A087TKL2</accession>
<dbReference type="SUPFAM" id="SSF46966">
    <property type="entry name" value="Spectrin repeat"/>
    <property type="match status" value="22"/>
</dbReference>
<dbReference type="CDD" id="cd00176">
    <property type="entry name" value="SPEC"/>
    <property type="match status" value="4"/>
</dbReference>
<dbReference type="Gene3D" id="1.20.58.60">
    <property type="match status" value="16"/>
</dbReference>
<dbReference type="InterPro" id="IPR018159">
    <property type="entry name" value="Spectrin/alpha-actinin"/>
</dbReference>
<reference evidence="8 9" key="1">
    <citation type="submission" date="2013-11" db="EMBL/GenBank/DDBJ databases">
        <title>Genome sequencing of Stegodyphus mimosarum.</title>
        <authorList>
            <person name="Bechsgaard J."/>
        </authorList>
    </citation>
    <scope>NUCLEOTIDE SEQUENCE [LARGE SCALE GENOMIC DNA]</scope>
</reference>
<feature type="compositionally biased region" description="Basic and acidic residues" evidence="7">
    <location>
        <begin position="3633"/>
        <end position="3642"/>
    </location>
</feature>
<feature type="coiled-coil region" evidence="6">
    <location>
        <begin position="2542"/>
        <end position="2576"/>
    </location>
</feature>
<dbReference type="OrthoDB" id="6430888at2759"/>
<feature type="coiled-coil region" evidence="6">
    <location>
        <begin position="3453"/>
        <end position="3484"/>
    </location>
</feature>
<feature type="coiled-coil region" evidence="6">
    <location>
        <begin position="2818"/>
        <end position="2862"/>
    </location>
</feature>
<feature type="compositionally biased region" description="Low complexity" evidence="7">
    <location>
        <begin position="3582"/>
        <end position="3597"/>
    </location>
</feature>
<keyword evidence="5" id="KW-0539">Nucleus</keyword>
<evidence type="ECO:0000256" key="4">
    <source>
        <dbReference type="ARBA" id="ARBA00023136"/>
    </source>
</evidence>
<dbReference type="Proteomes" id="UP000054359">
    <property type="component" value="Unassembled WGS sequence"/>
</dbReference>
<protein>
    <submittedName>
        <fullName evidence="8">Nesprin-1</fullName>
    </submittedName>
</protein>
<feature type="compositionally biased region" description="Basic and acidic residues" evidence="7">
    <location>
        <begin position="3601"/>
        <end position="3619"/>
    </location>
</feature>
<evidence type="ECO:0000256" key="2">
    <source>
        <dbReference type="ARBA" id="ARBA00022553"/>
    </source>
</evidence>
<feature type="coiled-coil region" evidence="6">
    <location>
        <begin position="1540"/>
        <end position="1618"/>
    </location>
</feature>
<dbReference type="PANTHER" id="PTHR14514">
    <property type="entry name" value="PKA ANCHORING PROTEIN"/>
    <property type="match status" value="1"/>
</dbReference>
<keyword evidence="9" id="KW-1185">Reference proteome</keyword>
<dbReference type="STRING" id="407821.A0A087TKL2"/>
<dbReference type="PANTHER" id="PTHR14514:SF7">
    <property type="entry name" value="KASH DOMAIN-CONTAINING PROTEIN"/>
    <property type="match status" value="1"/>
</dbReference>
<feature type="region of interest" description="Disordered" evidence="7">
    <location>
        <begin position="3582"/>
        <end position="3656"/>
    </location>
</feature>
<feature type="coiled-coil region" evidence="6">
    <location>
        <begin position="2979"/>
        <end position="3023"/>
    </location>
</feature>
<keyword evidence="6" id="KW-0175">Coiled coil</keyword>
<proteinExistence type="predicted"/>
<organism evidence="8 9">
    <name type="scientific">Stegodyphus mimosarum</name>
    <name type="common">African social velvet spider</name>
    <dbReference type="NCBI Taxonomy" id="407821"/>
    <lineage>
        <taxon>Eukaryota</taxon>
        <taxon>Metazoa</taxon>
        <taxon>Ecdysozoa</taxon>
        <taxon>Arthropoda</taxon>
        <taxon>Chelicerata</taxon>
        <taxon>Arachnida</taxon>
        <taxon>Araneae</taxon>
        <taxon>Araneomorphae</taxon>
        <taxon>Entelegynae</taxon>
        <taxon>Eresoidea</taxon>
        <taxon>Eresidae</taxon>
        <taxon>Stegodyphus</taxon>
    </lineage>
</organism>
<feature type="coiled-coil region" evidence="6">
    <location>
        <begin position="404"/>
        <end position="438"/>
    </location>
</feature>
<feature type="region of interest" description="Disordered" evidence="7">
    <location>
        <begin position="3669"/>
        <end position="3741"/>
    </location>
</feature>
<evidence type="ECO:0000313" key="8">
    <source>
        <dbReference type="EMBL" id="KFM65651.1"/>
    </source>
</evidence>
<feature type="compositionally biased region" description="Polar residues" evidence="7">
    <location>
        <begin position="3621"/>
        <end position="3632"/>
    </location>
</feature>
<feature type="coiled-coil region" evidence="6">
    <location>
        <begin position="1650"/>
        <end position="1727"/>
    </location>
</feature>
<feature type="coiled-coil region" evidence="6">
    <location>
        <begin position="2339"/>
        <end position="2391"/>
    </location>
</feature>
<feature type="coiled-coil region" evidence="6">
    <location>
        <begin position="1946"/>
        <end position="2038"/>
    </location>
</feature>
<feature type="coiled-coil region" evidence="6">
    <location>
        <begin position="556"/>
        <end position="590"/>
    </location>
</feature>
<gene>
    <name evidence="8" type="ORF">X975_19636</name>
</gene>
<feature type="coiled-coil region" evidence="6">
    <location>
        <begin position="787"/>
        <end position="855"/>
    </location>
</feature>
<dbReference type="SMART" id="SM00150">
    <property type="entry name" value="SPEC"/>
    <property type="match status" value="19"/>
</dbReference>
<dbReference type="InterPro" id="IPR002017">
    <property type="entry name" value="Spectrin_repeat"/>
</dbReference>
<feature type="compositionally biased region" description="Polar residues" evidence="7">
    <location>
        <begin position="3716"/>
        <end position="3727"/>
    </location>
</feature>
<feature type="coiled-coil region" evidence="6">
    <location>
        <begin position="2440"/>
        <end position="2467"/>
    </location>
</feature>
<name>A0A087TKL2_STEMI</name>
<keyword evidence="4" id="KW-0472">Membrane</keyword>
<evidence type="ECO:0000256" key="1">
    <source>
        <dbReference type="ARBA" id="ARBA00004126"/>
    </source>
</evidence>
<keyword evidence="3" id="KW-0677">Repeat</keyword>
<comment type="subcellular location">
    <subcellularLocation>
        <location evidence="1">Nucleus membrane</location>
    </subcellularLocation>
</comment>
<dbReference type="Pfam" id="PF00435">
    <property type="entry name" value="Spectrin"/>
    <property type="match status" value="3"/>
</dbReference>
<feature type="coiled-coil region" evidence="6">
    <location>
        <begin position="37"/>
        <end position="71"/>
    </location>
</feature>
<feature type="non-terminal residue" evidence="8">
    <location>
        <position position="3741"/>
    </location>
</feature>
<feature type="coiled-coil region" evidence="6">
    <location>
        <begin position="258"/>
        <end position="285"/>
    </location>
</feature>
<evidence type="ECO:0000256" key="7">
    <source>
        <dbReference type="SAM" id="MobiDB-lite"/>
    </source>
</evidence>
<dbReference type="EMBL" id="KK115655">
    <property type="protein sequence ID" value="KFM65651.1"/>
    <property type="molecule type" value="Genomic_DNA"/>
</dbReference>
<evidence type="ECO:0000256" key="5">
    <source>
        <dbReference type="ARBA" id="ARBA00023242"/>
    </source>
</evidence>
<sequence>MKQWSDYEERVKEMMTWMKDVESSLQNICLKEGLPEKRAQLEKLKNIQGDIREKELEIDALTDKIHQLHKGPSKRRVSQLSELGIHYQILVSLARDTYTKWNQYVIDHQDFINHASEFEKTLTEIKAKLEQCQSPEGTLEDVQEKLAIVQDIVCEKEALSTKFKGITDKAQVVLSSTAPVGHQPINENIQSLQEELSTIMLKSSSVKVSLEDCLHLWTEFLHAMKQVSKVTDYIEVTLEEVKKFQSTLAEKKCQLDKVKSLQHKVQQEKLEVDNLSYRAEEMLERGPACIYTSQAMDIVHRFRAASENINSQVLQNEQSYKNHLSFKSNCDSLVSWMRQLREKIPPLTRSLSDRLNIEATASVLEELLAKKSQGQLKVDSVINSGEIAMASSSENGKKMISTDMENLTSDFQNLFIEIADLKEELDNLCIQLREFKDEYEKVSEWLQVMETDIKSQKTTLKSTIEEKETMVRYCKGLLEELEKGKESVEKLTVLAQGLLTSHLDTYIRNQLTVVNSRFQVILNLAKDVHDKANHNYDLHKQYKGKYDESMQWINALNHKLKEIGKSEGNREDLEKQLEAVQSVMKKQESGLVLVQSAIAASEKVARTSNQGGKDIIASEIHELQSQWDRLLLSISEIKIALETALLQWADFTSSEAKLIQWLEEHDQKLKEVKSMNLPPATKENINQRRARLRKANSIVQDIESFEPMIESVHSKAEQLQQQGISPEIQNKYHILMQEAKGFRDQQKSVMDVIQQFVDSCIEVNKWLSQSREKLSKCAMPSGDRDVLRDKTNKIKILQSELEEGLEKLRQAARYGEIAKANVEDEEEKLMIDDELARLQEEYENLKENVSEIKISLDVGVVKWNEYDEQYSKCSQWLSEMEPLVNSYAKPQADLLSKRARLQEFQDHLQTIFDWQGEFDKLNMKAQLLLETYSDSSISNAFTQLSRKYGALVSFSKEVMHQLEHHFQEHQQQQCMYSECIELIDVSRERLNDCIRPSSSVDEINAKLSSLRVLANSMEQAQNKIRYTMELTEKVIANTASDGTCSIKEDADNLKADFDVLLKDISEAQSSLAERLAVVGEFTKTLRQFRIWLEEIESEIETAGKQELNSLIEKKSVLEKYSTILKELESHDAVAKRLKMDATGHPTVQEEIEECLDKYNNFLTITQTCTSQLTSEIEELENYKAAYSAAETWIRDMKSKLHGIDFQADSKNVIEEKISKFKIIQNSVNEGETLVKKCSELGQTVSNNLGILGKERIAQEIESLSSALDSILLLIKETEFGLKRCLDAWIEYESSKHELDSWLNAFQNKVKPYMESSNEINDTDRLEHLKKLYDELNDHKGDIDALNHICENLVDVSSFTAARDQVVLISGTYFSLSSNLLDIITKLEKYICNQGEFKDARNEFLNWYNQSKAILDENSHLKGDEELLQKRLHTIKGLNAVLLDGQKLLNHALDCGSKVLRVLPDAEKLLVKEEMDEVKQQFSEFSKSVAEISGSLSSVLSRLQEFAQNKNKFMEWLNNVISKLPDKLETKGDIVEIRTKIENFKQIHNDMENHKMQLKELQIEAKELALKTGDDSEITKLDELSNNFKNVHQKCQDLLTQLETELSNLQTYNHALQETEKWLLQMSFHLMSHHSLQISNLVKTKEQSEKHKTLLKEIQDYQKVIDALKLKGNKLISDYKDQVPKLENQIEQQMNNVQESYDSLLMTAENIQAQLEDALLKFKTYEESLLFCEKLLNETKPFISSGLDASKLASQEAKEKLDLSKNILKKLMDGREKLQQAIQGCVEATSSISRPSSPDVGFASSLPEKEMQIKIQLQDYIEQIQAFALSLETIVRDWENISQMKDSIEKWIKEKEQFIVSMEAKRLTFNIEVLNSWLHDLEEIKIQISEKESDIDSMEKKEKQSQVCSSNLTYIREKLKMLDEHVGQLINKCISRKLTIEEMKVLFNEIESQIKASDERIDAIEKQTNTGNNQKKQLLQQSSEDLKVIDMLITKLKNTIDSLRNEFSEESQTDLQNRITSLEKRLEDLRNRCLRKIQSIELLQTNINSLSIELSSIKEWINEKRSQLNTLPKPGYQSTSVESSLQEIRSMQRETLNKEIVIQSSRKKVDALCSDVDQREADSLLTEMGAIKIKFEELCKALDDCIEKLNSHLSKSINFEKQIHDIKQWLTEKEQHLNRTEWFPGKAEDLQNAKSIFAKEETIIKEYEETIISDVYKYADELEEMCNIEDQRFLHATMDDIKRQLIQVKKLLDKKMEELNNMISEQRILDETLEKIRSWLNNTEVILSSDLRLNVSVEVIEEQKKTYFSLLEESKKMFDDIKVIQDAADNVMKKMRGGDKIQLESDLKNIKEKHRRFEDIFRDRLQLLDDAIAQQKAQKFQLEEGIRKLESTKTEMQHLAQPFGPYVTDAESVVERYETILHRVEDIREKLQSIKPIANLVDEFSNLISKYSETLQTLQDRYMKAKQSCLIREQYHSLIKEINETISSCNESVTNVHDQTLTADAKVSKYQEILNDVVECEAKLTIASDKGEQIAKEGSATDCNKIMDELQKLRNKLNELKKTVNNLKTEHENLVASQKKLISDLDNILEKLRDGVSVMQSQPLLTLKSCDVQKEINKHKELASRFEGYLNEASVLCSQVEGELNKGIFPASFLAQIEECTLLQQTLPLAIEEQLQYLKLALSTRKEFDRLKENLEKWLSNAEKLLEDTSPGVDFQNVNFKLLELQKYFSDISFQENQFSEIQKLSSQIRPTLQNDQVPLLDAEIESLKKKLSRIVNLSDKVITETEVDCALWKEYLELINKVSDVLKSPVPEEKPSSIASLNSAIKRVAQQLQEAQKNQILINELNEKVRALNRRASKTSSDGINQQILNINTLWQERLCLIENHLSALTDILNQWEVYSEVDSSIQSSLREFEMRLDTATSLPTDEDTLKRLLSEVKHLGDSIGNLSSLSSGVISYLNTLPNGSDPARQIRDHLQSVQERYQRLLDHVEKKLKSVQEEKEVMKELECEIVEVKKKTHKIEEKIKSLDCYVDDLETVDRTMTEVREEVTTVTETVKSVTTRTKDIFSKKKSSIPESVTKALSSLELLSEATSSALESKERDYKKARAIRLEYTEALDAVVAWLQKAQEQLQDKSNLPEAALEAINVLLSEVPGVKAKLETVRRNGLLIAESTTNESEKQVIQGSIRSLEDQMSKVESWLYEREVQVKEAVNALRQFLESHAVIQAWVQKVDSYLSSDFELVSLEESKQKLFDLQALSKESVQVQQHIKNMGKRLEKIGDVCSAGDLADMHDNIEQDESNADSRLQEQLSLLQEMVEEWEQCERKIKEVAAWVEKAKSTLESPQFKKRSLRDQLTTREKMMSDMSVQKTKVLMALEKLQVHLRSQSSGQHQILTRGQSVQEELEALHSQVEDQCEILQVCVVQEDQYQQDLQTLKHAVSQADHQLKLASSPSVNIEEKEKLMELQQALKDQIQNYNKQISVVQDRIKMIHQTRSPDKDPYKAQIIPLPMSAILPPPPKIYVPPESPIFGEVKQSYRTKEKFVKKSHSPTSTDLKPSYATVASGRVSPVLTFDESNLVEKSVVSTVTKTQSTATAKSSQPSLDESREKSKKHETSLIEEKISSPPNFEKSQQFSSDKKAEKAQKPPESSATVDGTSWASGFLSKPSYADILSGRISPVPTSPTTADYPGNRVVTSSYEKEVLSTEEGESTTEKLESSAFKSCSYSTASSEPVIEMPDSPDISR</sequence>
<keyword evidence="2" id="KW-0597">Phosphoprotein</keyword>
<evidence type="ECO:0000256" key="6">
    <source>
        <dbReference type="SAM" id="Coils"/>
    </source>
</evidence>
<evidence type="ECO:0000313" key="9">
    <source>
        <dbReference type="Proteomes" id="UP000054359"/>
    </source>
</evidence>